<dbReference type="Gene3D" id="3.40.50.300">
    <property type="entry name" value="P-loop containing nucleotide triphosphate hydrolases"/>
    <property type="match status" value="3"/>
</dbReference>
<dbReference type="Gene3D" id="2.60.200.20">
    <property type="match status" value="1"/>
</dbReference>
<feature type="compositionally biased region" description="Basic and acidic residues" evidence="3">
    <location>
        <begin position="1176"/>
        <end position="1194"/>
    </location>
</feature>
<dbReference type="PROSITE" id="PS50901">
    <property type="entry name" value="FTSK"/>
    <property type="match status" value="1"/>
</dbReference>
<dbReference type="Proteomes" id="UP001214441">
    <property type="component" value="Unassembled WGS sequence"/>
</dbReference>
<feature type="domain" description="FHA" evidence="4">
    <location>
        <begin position="164"/>
        <end position="214"/>
    </location>
</feature>
<keyword evidence="1" id="KW-0597">Phosphoprotein</keyword>
<name>A0ABT7A8B9_9ACTN</name>
<sequence length="1455" mass="144377">MQIRLTVALAPRGVRGAGGTGGTGTAGRAVPPPGSPGGYANVLVTAPSGTVLAAITGALATSAASALAASATGAVAGAGQGAEEGPQEPVVVFAGTRRLDPHRQIIGEPPLLDGAVISLHAPVTPAALPAHGAAVSAYGSAKARLHVVAGPDAGGIHLLQGGKVHLGRSAEADVPLDDPDVSRLHCAVTVSDGGAVTVTDLGSTNGTTVDGAPVGAPAVLFRPGSTLRIGETAIRLEAAGDPEAAEADTAPPLALPIAPDGEGRLRVLREVRGDRKAGEAGEDGRDRGGSGTASGGAASGQARVPGAPALPAVPSGEAAGQDGTGGHAYAPGGPFPGDSGTHGSGFAQPPPSGAEDRRRARGLGAWARRFAGGRAEPGPAAHRSDGYGPYGQDGAYGPEAHPNGPSGQGSYGPGSAEGYAAHPLPEGQEEAWGAPGLAPVTGDMDARWPDPAAVLLTALGPGPRLWEREPEHPDALTVRVGTAHRGGGHGDPVTVALRQAGSLGLAGPRSRLAGLTRSVIAQLTALHGPSGLEVVLLSADRTRSAEVRAAEWSWLGWLPHLRPAHGQDCGLLMAYDREQVAARTAELVRRLEAYGSAPGAGVRPGPAVLVVVDGDPGPAALRESLGRLARDGAGAGIHLLCLAETPPASPASPVAATVEAANAACPVFPECGALALLSGDVATAVRVLHRTPQAPGTQAPGTHAPGVPAPGMPAPGSPASEAASVGGTRSAGAAGYAGSAGCAGFTAPAGPVATGPVATVDAVSAAWAERFARALAPLREPEGAGPRAGAARPAVALPPSCRLLDELGLARATPAALLARWSERGGDTSGHAPLVFGAGPHGPLEADLADLSPLAGAAGVPLSGSQASSPLPGHALISGGPGTGKTELLRSLSASLAAGERPDRLALVLVDGAGTEAGDGLRACAELPHVTGHLAAGDPVRMREFAQALSAELKRRAELIGDQHTYEEYVRAAARPGGRVIAQRQSPDRSARAEQAERGERTERATAALPAEGEGADRRAELAPGQSARTGTARAEERTAQDGGTLDTLSPHPARRPAGEDPNPNETQAQAPPQAHAQTQPPAQPQTQTRAQATAPVSAPAREQGREQGPGQTQGQAPGSGAGQGQGLAPGQDQGPGPSQGQGQAPVESRAQGGVGAQGADASVEADTTRRTLRLRPREDGKRAGRTPEGESHATSRVFSVPGGAEAVLPRLAVLVDDFDTLVDPALGNPGRPAAGSVVRALDAVARLGARLGVHVIATTGRADRTAGTAVAQGAALRAELSTMEGGEEAPKGRGTLTVTLPQAPGAASHGAGAVNQGTGARGTGAESGHAGAVAARTPSSAPGGFAPSPATPSSPTSQAFPAATGLPFQAGRVTGRIPRTATLRPTVVPLDWTRAGDPPTRRHVRELGNGPTDLALLASAMERAAASLGQPAGAPARTPAASRSRSGQDDALDS</sequence>
<feature type="compositionally biased region" description="Gly residues" evidence="3">
    <location>
        <begin position="289"/>
        <end position="298"/>
    </location>
</feature>
<gene>
    <name evidence="6" type="ORF">NMN56_037670</name>
</gene>
<comment type="caution">
    <text evidence="6">The sequence shown here is derived from an EMBL/GenBank/DDBJ whole genome shotgun (WGS) entry which is preliminary data.</text>
</comment>
<feature type="compositionally biased region" description="Pro residues" evidence="3">
    <location>
        <begin position="707"/>
        <end position="716"/>
    </location>
</feature>
<dbReference type="InterPro" id="IPR050923">
    <property type="entry name" value="Cell_Proc_Reg/RNA_Proc"/>
</dbReference>
<dbReference type="InterPro" id="IPR002543">
    <property type="entry name" value="FtsK_dom"/>
</dbReference>
<feature type="compositionally biased region" description="Low complexity" evidence="3">
    <location>
        <begin position="241"/>
        <end position="256"/>
    </location>
</feature>
<dbReference type="SUPFAM" id="SSF52540">
    <property type="entry name" value="P-loop containing nucleoside triphosphate hydrolases"/>
    <property type="match status" value="1"/>
</dbReference>
<reference evidence="6 7" key="1">
    <citation type="submission" date="2023-05" db="EMBL/GenBank/DDBJ databases">
        <title>Streptantibioticus silvisoli sp. nov., acidotolerant actinomycetes 1 from pine litter.</title>
        <authorList>
            <person name="Swiecimska M."/>
            <person name="Golinska P."/>
            <person name="Sangal V."/>
            <person name="Wachnowicz B."/>
            <person name="Goodfellow M."/>
        </authorList>
    </citation>
    <scope>NUCLEOTIDE SEQUENCE [LARGE SCALE GENOMIC DNA]</scope>
    <source>
        <strain evidence="6 7">DSM 42109</strain>
    </source>
</reference>
<feature type="compositionally biased region" description="Low complexity" evidence="3">
    <location>
        <begin position="1129"/>
        <end position="1146"/>
    </location>
</feature>
<evidence type="ECO:0000256" key="2">
    <source>
        <dbReference type="PROSITE-ProRule" id="PRU00289"/>
    </source>
</evidence>
<feature type="compositionally biased region" description="Low complexity" evidence="3">
    <location>
        <begin position="1338"/>
        <end position="1363"/>
    </location>
</feature>
<dbReference type="SMART" id="SM00240">
    <property type="entry name" value="FHA"/>
    <property type="match status" value="1"/>
</dbReference>
<dbReference type="RefSeq" id="WP_274045988.1">
    <property type="nucleotide sequence ID" value="NZ_JANCPR020000061.1"/>
</dbReference>
<dbReference type="InterPro" id="IPR027417">
    <property type="entry name" value="P-loop_NTPase"/>
</dbReference>
<feature type="compositionally biased region" description="Low complexity" evidence="3">
    <location>
        <begin position="1426"/>
        <end position="1446"/>
    </location>
</feature>
<dbReference type="Pfam" id="PF01580">
    <property type="entry name" value="FtsK_SpoIIIE"/>
    <property type="match status" value="1"/>
</dbReference>
<evidence type="ECO:0000256" key="1">
    <source>
        <dbReference type="ARBA" id="ARBA00022553"/>
    </source>
</evidence>
<feature type="compositionally biased region" description="Gly residues" evidence="3">
    <location>
        <begin position="1118"/>
        <end position="1128"/>
    </location>
</feature>
<keyword evidence="2" id="KW-0067">ATP-binding</keyword>
<dbReference type="SMART" id="SM00382">
    <property type="entry name" value="AAA"/>
    <property type="match status" value="1"/>
</dbReference>
<feature type="compositionally biased region" description="Basic and acidic residues" evidence="3">
    <location>
        <begin position="986"/>
        <end position="1004"/>
    </location>
</feature>
<feature type="region of interest" description="Disordered" evidence="3">
    <location>
        <begin position="241"/>
        <end position="445"/>
    </location>
</feature>
<evidence type="ECO:0000313" key="6">
    <source>
        <dbReference type="EMBL" id="MDJ1137587.1"/>
    </source>
</evidence>
<dbReference type="InterPro" id="IPR003593">
    <property type="entry name" value="AAA+_ATPase"/>
</dbReference>
<dbReference type="PANTHER" id="PTHR23308">
    <property type="entry name" value="NUCLEAR INHIBITOR OF PROTEIN PHOSPHATASE-1"/>
    <property type="match status" value="1"/>
</dbReference>
<feature type="binding site" evidence="2">
    <location>
        <begin position="879"/>
        <end position="886"/>
    </location>
    <ligand>
        <name>ATP</name>
        <dbReference type="ChEBI" id="CHEBI:30616"/>
    </ligand>
</feature>
<protein>
    <submittedName>
        <fullName evidence="6">FtsK/SpoIIIE domain-containing protein</fullName>
    </submittedName>
</protein>
<dbReference type="EMBL" id="JANCPR020000061">
    <property type="protein sequence ID" value="MDJ1137587.1"/>
    <property type="molecule type" value="Genomic_DNA"/>
</dbReference>
<dbReference type="Pfam" id="PF00498">
    <property type="entry name" value="FHA"/>
    <property type="match status" value="1"/>
</dbReference>
<dbReference type="CDD" id="cd00060">
    <property type="entry name" value="FHA"/>
    <property type="match status" value="1"/>
</dbReference>
<feature type="compositionally biased region" description="Low complexity" evidence="3">
    <location>
        <begin position="362"/>
        <end position="374"/>
    </location>
</feature>
<dbReference type="InterPro" id="IPR000253">
    <property type="entry name" value="FHA_dom"/>
</dbReference>
<evidence type="ECO:0000256" key="3">
    <source>
        <dbReference type="SAM" id="MobiDB-lite"/>
    </source>
</evidence>
<organism evidence="6 7">
    <name type="scientific">Streptomyces iconiensis</name>
    <dbReference type="NCBI Taxonomy" id="1384038"/>
    <lineage>
        <taxon>Bacteria</taxon>
        <taxon>Bacillati</taxon>
        <taxon>Actinomycetota</taxon>
        <taxon>Actinomycetes</taxon>
        <taxon>Kitasatosporales</taxon>
        <taxon>Streptomycetaceae</taxon>
        <taxon>Streptomyces</taxon>
    </lineage>
</organism>
<evidence type="ECO:0000259" key="5">
    <source>
        <dbReference type="PROSITE" id="PS50901"/>
    </source>
</evidence>
<feature type="domain" description="FtsK" evidence="5">
    <location>
        <begin position="841"/>
        <end position="1290"/>
    </location>
</feature>
<dbReference type="PROSITE" id="PS50006">
    <property type="entry name" value="FHA_DOMAIN"/>
    <property type="match status" value="1"/>
</dbReference>
<feature type="compositionally biased region" description="Basic and acidic residues" evidence="3">
    <location>
        <begin position="261"/>
        <end position="288"/>
    </location>
</feature>
<accession>A0ABT7A8B9</accession>
<feature type="region of interest" description="Disordered" evidence="3">
    <location>
        <begin position="1426"/>
        <end position="1455"/>
    </location>
</feature>
<evidence type="ECO:0000259" key="4">
    <source>
        <dbReference type="PROSITE" id="PS50006"/>
    </source>
</evidence>
<evidence type="ECO:0000313" key="7">
    <source>
        <dbReference type="Proteomes" id="UP001214441"/>
    </source>
</evidence>
<feature type="compositionally biased region" description="Low complexity" evidence="3">
    <location>
        <begin position="1067"/>
        <end position="1096"/>
    </location>
</feature>
<dbReference type="SUPFAM" id="SSF49879">
    <property type="entry name" value="SMAD/FHA domain"/>
    <property type="match status" value="1"/>
</dbReference>
<feature type="region of interest" description="Disordered" evidence="3">
    <location>
        <begin position="978"/>
        <end position="1198"/>
    </location>
</feature>
<feature type="compositionally biased region" description="Low complexity" evidence="3">
    <location>
        <begin position="717"/>
        <end position="730"/>
    </location>
</feature>
<keyword evidence="7" id="KW-1185">Reference proteome</keyword>
<keyword evidence="2" id="KW-0547">Nucleotide-binding</keyword>
<proteinExistence type="predicted"/>
<dbReference type="InterPro" id="IPR008984">
    <property type="entry name" value="SMAD_FHA_dom_sf"/>
</dbReference>
<feature type="region of interest" description="Disordered" evidence="3">
    <location>
        <begin position="692"/>
        <end position="730"/>
    </location>
</feature>
<feature type="region of interest" description="Disordered" evidence="3">
    <location>
        <begin position="1283"/>
        <end position="1363"/>
    </location>
</feature>